<dbReference type="GO" id="GO:0005254">
    <property type="term" value="F:chloride channel activity"/>
    <property type="evidence" value="ECO:0007669"/>
    <property type="project" value="UniProtKB-KW"/>
</dbReference>
<sequence>MPDSIKRAFEAYCSFCKYYGEYIPVYFVLGFFVDIIVERWWDQFLNIPWPDEIAMSLGAYALGHSERVRMQRRTIMRYVNLSFVLAVLDMCSRAKLLFPNEFSLVSAGLATQEELLLYFQSAPFQLSACYVEPCLWAQDIVSQMRMEGSINSDRSVELLCKQIAEFRSGLGSILCYNLISVPLVYTQVAILTVYSYTISSLFAWQFLDPNKSVMGDEVDLYVPIFGLLRFFFYMGWIKVAESLINPFGEDQDDFDIDKIVERNLQARTNERL</sequence>
<name>A0A068WPN0_ECHGR</name>
<comment type="similarity">
    <text evidence="5 6">Belongs to the anion channel-forming bestrophin (TC 1.A.46) family. Calcium-sensitive chloride channel subfamily.</text>
</comment>
<keyword evidence="6" id="KW-0868">Chloride</keyword>
<feature type="transmembrane region" description="Helical" evidence="6">
    <location>
        <begin position="184"/>
        <end position="206"/>
    </location>
</feature>
<dbReference type="PANTHER" id="PTHR10736">
    <property type="entry name" value="BESTROPHIN"/>
    <property type="match status" value="1"/>
</dbReference>
<evidence type="ECO:0000313" key="7">
    <source>
        <dbReference type="EMBL" id="CDS19589.1"/>
    </source>
</evidence>
<reference evidence="7 8" key="1">
    <citation type="journal article" date="2013" name="Nature">
        <title>The genomes of four tapeworm species reveal adaptations to parasitism.</title>
        <authorList>
            <person name="Tsai I.J."/>
            <person name="Zarowiecki M."/>
            <person name="Holroyd N."/>
            <person name="Garciarrubio A."/>
            <person name="Sanchez-Flores A."/>
            <person name="Brooks K.L."/>
            <person name="Tracey A."/>
            <person name="Bobes R.J."/>
            <person name="Fragoso G."/>
            <person name="Sciutto E."/>
            <person name="Aslett M."/>
            <person name="Beasley H."/>
            <person name="Bennett H.M."/>
            <person name="Cai J."/>
            <person name="Camicia F."/>
            <person name="Clark R."/>
            <person name="Cucher M."/>
            <person name="De Silva N."/>
            <person name="Day T.A."/>
            <person name="Deplazes P."/>
            <person name="Estrada K."/>
            <person name="Fernandez C."/>
            <person name="Holland P.W."/>
            <person name="Hou J."/>
            <person name="Hu S."/>
            <person name="Huckvale T."/>
            <person name="Hung S.S."/>
            <person name="Kamenetzky L."/>
            <person name="Keane J.A."/>
            <person name="Kiss F."/>
            <person name="Koziol U."/>
            <person name="Lambert O."/>
            <person name="Liu K."/>
            <person name="Luo X."/>
            <person name="Luo Y."/>
            <person name="Macchiaroli N."/>
            <person name="Nichol S."/>
            <person name="Paps J."/>
            <person name="Parkinson J."/>
            <person name="Pouchkina-Stantcheva N."/>
            <person name="Riddiford N."/>
            <person name="Rosenzvit M."/>
            <person name="Salinas G."/>
            <person name="Wasmuth J.D."/>
            <person name="Zamanian M."/>
            <person name="Zheng Y."/>
            <person name="Cai X."/>
            <person name="Soberon X."/>
            <person name="Olson P.D."/>
            <person name="Laclette J.P."/>
            <person name="Brehm K."/>
            <person name="Berriman M."/>
            <person name="Garciarrubio A."/>
            <person name="Bobes R.J."/>
            <person name="Fragoso G."/>
            <person name="Sanchez-Flores A."/>
            <person name="Estrada K."/>
            <person name="Cevallos M.A."/>
            <person name="Morett E."/>
            <person name="Gonzalez V."/>
            <person name="Portillo T."/>
            <person name="Ochoa-Leyva A."/>
            <person name="Jose M.V."/>
            <person name="Sciutto E."/>
            <person name="Landa A."/>
            <person name="Jimenez L."/>
            <person name="Valdes V."/>
            <person name="Carrero J.C."/>
            <person name="Larralde C."/>
            <person name="Morales-Montor J."/>
            <person name="Limon-Lason J."/>
            <person name="Soberon X."/>
            <person name="Laclette J.P."/>
        </authorList>
    </citation>
    <scope>NUCLEOTIDE SEQUENCE [LARGE SCALE GENOMIC DNA]</scope>
</reference>
<keyword evidence="6" id="KW-0869">Chloride channel</keyword>
<dbReference type="WBParaSite" id="EgrG_000491600">
    <property type="protein sequence ID" value="EgrG_000491600"/>
    <property type="gene ID" value="EgrG_000491600"/>
</dbReference>
<dbReference type="OrthoDB" id="17530at2759"/>
<keyword evidence="6" id="KW-1003">Cell membrane</keyword>
<gene>
    <name evidence="7" type="ORF">EgrG_000491600</name>
</gene>
<dbReference type="GO" id="GO:0034707">
    <property type="term" value="C:chloride channel complex"/>
    <property type="evidence" value="ECO:0007669"/>
    <property type="project" value="UniProtKB-KW"/>
</dbReference>
<dbReference type="GO" id="GO:0005886">
    <property type="term" value="C:plasma membrane"/>
    <property type="evidence" value="ECO:0007669"/>
    <property type="project" value="UniProtKB-SubCell"/>
</dbReference>
<proteinExistence type="inferred from homology"/>
<evidence type="ECO:0000256" key="6">
    <source>
        <dbReference type="RuleBase" id="RU363126"/>
    </source>
</evidence>
<feature type="transmembrane region" description="Helical" evidence="6">
    <location>
        <begin position="218"/>
        <end position="237"/>
    </location>
</feature>
<comment type="subcellular location">
    <subcellularLocation>
        <location evidence="6">Cell membrane</location>
        <topology evidence="6">Multi-pass membrane protein</topology>
    </subcellularLocation>
    <subcellularLocation>
        <location evidence="1">Membrane</location>
    </subcellularLocation>
</comment>
<dbReference type="InterPro" id="IPR000615">
    <property type="entry name" value="Bestrophin"/>
</dbReference>
<reference evidence="9" key="3">
    <citation type="submission" date="2020-10" db="UniProtKB">
        <authorList>
            <consortium name="WormBaseParasite"/>
        </authorList>
    </citation>
    <scope>IDENTIFICATION</scope>
</reference>
<dbReference type="EMBL" id="LK028579">
    <property type="protein sequence ID" value="CDS19589.1"/>
    <property type="molecule type" value="Genomic_DNA"/>
</dbReference>
<dbReference type="AlphaFoldDB" id="A0A068WPN0"/>
<keyword evidence="2 6" id="KW-0812">Transmembrane</keyword>
<protein>
    <recommendedName>
        <fullName evidence="6">Bestrophin homolog</fullName>
    </recommendedName>
</protein>
<keyword evidence="6" id="KW-0407">Ion channel</keyword>
<evidence type="ECO:0000256" key="3">
    <source>
        <dbReference type="ARBA" id="ARBA00022989"/>
    </source>
</evidence>
<evidence type="ECO:0000256" key="4">
    <source>
        <dbReference type="ARBA" id="ARBA00023136"/>
    </source>
</evidence>
<evidence type="ECO:0000313" key="8">
    <source>
        <dbReference type="Proteomes" id="UP000492820"/>
    </source>
</evidence>
<accession>A0A068WPN0</accession>
<keyword evidence="6" id="KW-0813">Transport</keyword>
<dbReference type="Proteomes" id="UP000492820">
    <property type="component" value="Unassembled WGS sequence"/>
</dbReference>
<evidence type="ECO:0000256" key="1">
    <source>
        <dbReference type="ARBA" id="ARBA00004370"/>
    </source>
</evidence>
<evidence type="ECO:0000256" key="5">
    <source>
        <dbReference type="ARBA" id="ARBA00034769"/>
    </source>
</evidence>
<comment type="function">
    <text evidence="6">Forms chloride channels.</text>
</comment>
<keyword evidence="3 6" id="KW-1133">Transmembrane helix</keyword>
<evidence type="ECO:0000256" key="2">
    <source>
        <dbReference type="ARBA" id="ARBA00022692"/>
    </source>
</evidence>
<keyword evidence="6" id="KW-0406">Ion transport</keyword>
<keyword evidence="4 6" id="KW-0472">Membrane</keyword>
<dbReference type="InterPro" id="IPR021134">
    <property type="entry name" value="Bestrophin-like"/>
</dbReference>
<dbReference type="Pfam" id="PF01062">
    <property type="entry name" value="Bestrophin"/>
    <property type="match status" value="1"/>
</dbReference>
<organism evidence="7">
    <name type="scientific">Echinococcus granulosus</name>
    <name type="common">Hydatid tapeworm</name>
    <dbReference type="NCBI Taxonomy" id="6210"/>
    <lineage>
        <taxon>Eukaryota</taxon>
        <taxon>Metazoa</taxon>
        <taxon>Spiralia</taxon>
        <taxon>Lophotrochozoa</taxon>
        <taxon>Platyhelminthes</taxon>
        <taxon>Cestoda</taxon>
        <taxon>Eucestoda</taxon>
        <taxon>Cyclophyllidea</taxon>
        <taxon>Taeniidae</taxon>
        <taxon>Echinococcus</taxon>
        <taxon>Echinococcus granulosus group</taxon>
    </lineage>
</organism>
<reference evidence="7" key="2">
    <citation type="submission" date="2014-06" db="EMBL/GenBank/DDBJ databases">
        <authorList>
            <person name="Aslett M."/>
        </authorList>
    </citation>
    <scope>NUCLEOTIDE SEQUENCE</scope>
</reference>
<evidence type="ECO:0000313" key="9">
    <source>
        <dbReference type="WBParaSite" id="EgrG_000491600"/>
    </source>
</evidence>